<organism evidence="1 2">
    <name type="scientific">Dallia pectoralis</name>
    <name type="common">Alaska blackfish</name>
    <dbReference type="NCBI Taxonomy" id="75939"/>
    <lineage>
        <taxon>Eukaryota</taxon>
        <taxon>Metazoa</taxon>
        <taxon>Chordata</taxon>
        <taxon>Craniata</taxon>
        <taxon>Vertebrata</taxon>
        <taxon>Euteleostomi</taxon>
        <taxon>Actinopterygii</taxon>
        <taxon>Neopterygii</taxon>
        <taxon>Teleostei</taxon>
        <taxon>Protacanthopterygii</taxon>
        <taxon>Esociformes</taxon>
        <taxon>Umbridae</taxon>
        <taxon>Dallia</taxon>
    </lineage>
</organism>
<evidence type="ECO:0000313" key="2">
    <source>
        <dbReference type="Proteomes" id="UP001157502"/>
    </source>
</evidence>
<dbReference type="EMBL" id="CM055748">
    <property type="protein sequence ID" value="KAJ7995262.1"/>
    <property type="molecule type" value="Genomic_DNA"/>
</dbReference>
<reference evidence="1" key="1">
    <citation type="submission" date="2021-05" db="EMBL/GenBank/DDBJ databases">
        <authorList>
            <person name="Pan Q."/>
            <person name="Jouanno E."/>
            <person name="Zahm M."/>
            <person name="Klopp C."/>
            <person name="Cabau C."/>
            <person name="Louis A."/>
            <person name="Berthelot C."/>
            <person name="Parey E."/>
            <person name="Roest Crollius H."/>
            <person name="Montfort J."/>
            <person name="Robinson-Rechavi M."/>
            <person name="Bouchez O."/>
            <person name="Lampietro C."/>
            <person name="Lopez Roques C."/>
            <person name="Donnadieu C."/>
            <person name="Postlethwait J."/>
            <person name="Bobe J."/>
            <person name="Dillon D."/>
            <person name="Chandos A."/>
            <person name="von Hippel F."/>
            <person name="Guiguen Y."/>
        </authorList>
    </citation>
    <scope>NUCLEOTIDE SEQUENCE</scope>
    <source>
        <strain evidence="1">YG-Jan2019</strain>
    </source>
</reference>
<keyword evidence="2" id="KW-1185">Reference proteome</keyword>
<sequence>MPSAWHAAAESCVSVAPPSSPSFTDQYQVDGVQPPAPPYPPVDGDCREQLPHTVLDDWACQRQDGRETGVSQRAMKWFVMDTAEVAKEYSGLSVSVVLVRNVPGPPPPRGGSVTDTAARMLPGASLGACYSGYTRPFPVPAALRRSQRRTAAAAGTL</sequence>
<evidence type="ECO:0000313" key="1">
    <source>
        <dbReference type="EMBL" id="KAJ7995262.1"/>
    </source>
</evidence>
<comment type="caution">
    <text evidence="1">The sequence shown here is derived from an EMBL/GenBank/DDBJ whole genome shotgun (WGS) entry which is preliminary data.</text>
</comment>
<protein>
    <submittedName>
        <fullName evidence="1">Uncharacterized protein</fullName>
    </submittedName>
</protein>
<proteinExistence type="predicted"/>
<name>A0ACC2FVB1_DALPE</name>
<accession>A0ACC2FVB1</accession>
<dbReference type="Proteomes" id="UP001157502">
    <property type="component" value="Chromosome 21"/>
</dbReference>
<gene>
    <name evidence="1" type="ORF">DPEC_G00242720</name>
</gene>